<evidence type="ECO:0000256" key="5">
    <source>
        <dbReference type="ARBA" id="ARBA00022692"/>
    </source>
</evidence>
<dbReference type="Proteomes" id="UP000448292">
    <property type="component" value="Unassembled WGS sequence"/>
</dbReference>
<dbReference type="AlphaFoldDB" id="A0A7M3ME86"/>
<organism evidence="9 10">
    <name type="scientific">Oceanidesulfovibrio indonesiensis</name>
    <dbReference type="NCBI Taxonomy" id="54767"/>
    <lineage>
        <taxon>Bacteria</taxon>
        <taxon>Pseudomonadati</taxon>
        <taxon>Thermodesulfobacteriota</taxon>
        <taxon>Desulfovibrionia</taxon>
        <taxon>Desulfovibrionales</taxon>
        <taxon>Desulfovibrionaceae</taxon>
        <taxon>Oceanidesulfovibrio</taxon>
    </lineage>
</organism>
<evidence type="ECO:0000256" key="1">
    <source>
        <dbReference type="ARBA" id="ARBA00004651"/>
    </source>
</evidence>
<name>A0A7M3ME86_9BACT</name>
<dbReference type="PANTHER" id="PTHR34979">
    <property type="entry name" value="INNER MEMBRANE PROTEIN YGAZ"/>
    <property type="match status" value="1"/>
</dbReference>
<evidence type="ECO:0000256" key="2">
    <source>
        <dbReference type="ARBA" id="ARBA00010735"/>
    </source>
</evidence>
<gene>
    <name evidence="9" type="ORF">DPQ33_09975</name>
</gene>
<keyword evidence="7 8" id="KW-0472">Membrane</keyword>
<keyword evidence="3" id="KW-0813">Transport</keyword>
<reference evidence="9 10" key="1">
    <citation type="submission" date="2018-06" db="EMBL/GenBank/DDBJ databases">
        <title>Complete genome of Desulfovibrio indonesiensis P37SLT.</title>
        <authorList>
            <person name="Crispim J.S."/>
            <person name="Vidigal P.M.P."/>
            <person name="Silva L.C.F."/>
            <person name="Laguardia C.N."/>
            <person name="Araujo L.C."/>
            <person name="Dias R.S."/>
            <person name="Sousa M.P."/>
            <person name="Paula S.O."/>
            <person name="Silva C."/>
        </authorList>
    </citation>
    <scope>NUCLEOTIDE SEQUENCE [LARGE SCALE GENOMIC DNA]</scope>
    <source>
        <strain evidence="9 10">P37SLT</strain>
    </source>
</reference>
<feature type="transmembrane region" description="Helical" evidence="8">
    <location>
        <begin position="63"/>
        <end position="82"/>
    </location>
</feature>
<dbReference type="Pfam" id="PF03591">
    <property type="entry name" value="AzlC"/>
    <property type="match status" value="1"/>
</dbReference>
<feature type="transmembrane region" description="Helical" evidence="8">
    <location>
        <begin position="27"/>
        <end position="51"/>
    </location>
</feature>
<comment type="similarity">
    <text evidence="2">Belongs to the AzlC family.</text>
</comment>
<evidence type="ECO:0000256" key="7">
    <source>
        <dbReference type="ARBA" id="ARBA00023136"/>
    </source>
</evidence>
<feature type="transmembrane region" description="Helical" evidence="8">
    <location>
        <begin position="206"/>
        <end position="222"/>
    </location>
</feature>
<keyword evidence="10" id="KW-1185">Reference proteome</keyword>
<comment type="subcellular location">
    <subcellularLocation>
        <location evidence="1">Cell membrane</location>
        <topology evidence="1">Multi-pass membrane protein</topology>
    </subcellularLocation>
</comment>
<evidence type="ECO:0000256" key="8">
    <source>
        <dbReference type="SAM" id="Phobius"/>
    </source>
</evidence>
<protein>
    <submittedName>
        <fullName evidence="9">Branched-chain amino acid ABC transporter permease</fullName>
    </submittedName>
</protein>
<evidence type="ECO:0000313" key="10">
    <source>
        <dbReference type="Proteomes" id="UP000448292"/>
    </source>
</evidence>
<evidence type="ECO:0000256" key="3">
    <source>
        <dbReference type="ARBA" id="ARBA00022448"/>
    </source>
</evidence>
<keyword evidence="6 8" id="KW-1133">Transmembrane helix</keyword>
<evidence type="ECO:0000256" key="4">
    <source>
        <dbReference type="ARBA" id="ARBA00022475"/>
    </source>
</evidence>
<dbReference type="GO" id="GO:1903785">
    <property type="term" value="P:L-valine transmembrane transport"/>
    <property type="evidence" value="ECO:0007669"/>
    <property type="project" value="TreeGrafter"/>
</dbReference>
<comment type="caution">
    <text evidence="9">The sequence shown here is derived from an EMBL/GenBank/DDBJ whole genome shotgun (WGS) entry which is preliminary data.</text>
</comment>
<dbReference type="PANTHER" id="PTHR34979:SF1">
    <property type="entry name" value="INNER MEMBRANE PROTEIN YGAZ"/>
    <property type="match status" value="1"/>
</dbReference>
<keyword evidence="5 8" id="KW-0812">Transmembrane</keyword>
<dbReference type="GO" id="GO:0005886">
    <property type="term" value="C:plasma membrane"/>
    <property type="evidence" value="ECO:0007669"/>
    <property type="project" value="UniProtKB-SubCell"/>
</dbReference>
<proteinExistence type="inferred from homology"/>
<keyword evidence="4" id="KW-1003">Cell membrane</keyword>
<dbReference type="EMBL" id="QMIE01000008">
    <property type="protein sequence ID" value="TVM17115.1"/>
    <property type="molecule type" value="Genomic_DNA"/>
</dbReference>
<dbReference type="RefSeq" id="WP_144303072.1">
    <property type="nucleotide sequence ID" value="NZ_QMIE01000008.1"/>
</dbReference>
<evidence type="ECO:0000256" key="6">
    <source>
        <dbReference type="ARBA" id="ARBA00022989"/>
    </source>
</evidence>
<dbReference type="OrthoDB" id="9803444at2"/>
<evidence type="ECO:0000313" key="9">
    <source>
        <dbReference type="EMBL" id="TVM17115.1"/>
    </source>
</evidence>
<dbReference type="InterPro" id="IPR011606">
    <property type="entry name" value="Brnchd-chn_aa_trnsp_permease"/>
</dbReference>
<sequence length="252" mass="25998">MKHDPSASSRTAGSSAATAPARETTSWAGAFSLTLPIILGYVPVGFAYGVLAREHGLDPVNAVLMSVIVFAGSAQLIAVGLLGVGASALSVIATTFVVNLRHLLMSAALGPRLAGWPKPRIALFGFQLTDETFALHASRFTANPAAAEDTTGVLRCNMLAHGAWVAGTVLGVAASDLVADTGRVGLDFALPAMFIALLVAQIRDRIHVVVALLSGGLSLLFFDVGLTRWNVMAATVLGALAGLALSRLRSDV</sequence>
<feature type="transmembrane region" description="Helical" evidence="8">
    <location>
        <begin position="228"/>
        <end position="246"/>
    </location>
</feature>
<accession>A0A7M3ME86</accession>